<evidence type="ECO:0000256" key="1">
    <source>
        <dbReference type="SAM" id="SignalP"/>
    </source>
</evidence>
<evidence type="ECO:0000313" key="2">
    <source>
        <dbReference type="EMBL" id="EOY17009.1"/>
    </source>
</evidence>
<dbReference type="EMBL" id="CM001886">
    <property type="protein sequence ID" value="EOY17009.1"/>
    <property type="molecule type" value="Genomic_DNA"/>
</dbReference>
<reference evidence="2 3" key="1">
    <citation type="journal article" date="2013" name="Genome Biol.">
        <title>The genome sequence of the most widely cultivated cacao type and its use to identify candidate genes regulating pod color.</title>
        <authorList>
            <person name="Motamayor J.C."/>
            <person name="Mockaitis K."/>
            <person name="Schmutz J."/>
            <person name="Haiminen N."/>
            <person name="Iii D.L."/>
            <person name="Cornejo O."/>
            <person name="Findley S.D."/>
            <person name="Zheng P."/>
            <person name="Utro F."/>
            <person name="Royaert S."/>
            <person name="Saski C."/>
            <person name="Jenkins J."/>
            <person name="Podicheti R."/>
            <person name="Zhao M."/>
            <person name="Scheffler B.E."/>
            <person name="Stack J.C."/>
            <person name="Feltus F.A."/>
            <person name="Mustiga G.M."/>
            <person name="Amores F."/>
            <person name="Phillips W."/>
            <person name="Marelli J.P."/>
            <person name="May G.D."/>
            <person name="Shapiro H."/>
            <person name="Ma J."/>
            <person name="Bustamante C.D."/>
            <person name="Schnell R.J."/>
            <person name="Main D."/>
            <person name="Gilbert D."/>
            <person name="Parida L."/>
            <person name="Kuhn D.N."/>
        </authorList>
    </citation>
    <scope>NUCLEOTIDE SEQUENCE [LARGE SCALE GENOMIC DNA]</scope>
    <source>
        <strain evidence="3">cv. Matina 1-6</strain>
    </source>
</reference>
<organism evidence="2 3">
    <name type="scientific">Theobroma cacao</name>
    <name type="common">Cacao</name>
    <name type="synonym">Cocoa</name>
    <dbReference type="NCBI Taxonomy" id="3641"/>
    <lineage>
        <taxon>Eukaryota</taxon>
        <taxon>Viridiplantae</taxon>
        <taxon>Streptophyta</taxon>
        <taxon>Embryophyta</taxon>
        <taxon>Tracheophyta</taxon>
        <taxon>Spermatophyta</taxon>
        <taxon>Magnoliopsida</taxon>
        <taxon>eudicotyledons</taxon>
        <taxon>Gunneridae</taxon>
        <taxon>Pentapetalae</taxon>
        <taxon>rosids</taxon>
        <taxon>malvids</taxon>
        <taxon>Malvales</taxon>
        <taxon>Malvaceae</taxon>
        <taxon>Byttnerioideae</taxon>
        <taxon>Theobroma</taxon>
    </lineage>
</organism>
<dbReference type="AlphaFoldDB" id="A0A061FR50"/>
<dbReference type="OMA" id="RWRQWIM"/>
<feature type="chain" id="PRO_5001598515" evidence="1">
    <location>
        <begin position="27"/>
        <end position="73"/>
    </location>
</feature>
<keyword evidence="1" id="KW-0732">Signal</keyword>
<dbReference type="HOGENOM" id="CLU_2709859_0_0_1"/>
<sequence>MGFRRRWRQWIMKCVLIASILVLVKGPPTKIVKMQKGLQSLSPFLFNMVLKVFSYLMGKTMVENICSGFLIGD</sequence>
<name>A0A061FR50_THECC</name>
<accession>A0A061FR50</accession>
<dbReference type="Proteomes" id="UP000026915">
    <property type="component" value="Chromosome 8"/>
</dbReference>
<keyword evidence="3" id="KW-1185">Reference proteome</keyword>
<dbReference type="Gramene" id="EOY17009">
    <property type="protein sequence ID" value="EOY17009"/>
    <property type="gene ID" value="TCM_036157"/>
</dbReference>
<dbReference type="InParanoid" id="A0A061FR50"/>
<gene>
    <name evidence="2" type="ORF">TCM_036157</name>
</gene>
<proteinExistence type="predicted"/>
<evidence type="ECO:0000313" key="3">
    <source>
        <dbReference type="Proteomes" id="UP000026915"/>
    </source>
</evidence>
<protein>
    <submittedName>
        <fullName evidence="2">Uncharacterized protein</fullName>
    </submittedName>
</protein>
<feature type="signal peptide" evidence="1">
    <location>
        <begin position="1"/>
        <end position="26"/>
    </location>
</feature>